<evidence type="ECO:0000313" key="8">
    <source>
        <dbReference type="Proteomes" id="UP001597601"/>
    </source>
</evidence>
<evidence type="ECO:0000256" key="2">
    <source>
        <dbReference type="ARBA" id="ARBA00022649"/>
    </source>
</evidence>
<keyword evidence="4" id="KW-0255">Endonuclease</keyword>
<evidence type="ECO:0000313" key="7">
    <source>
        <dbReference type="EMBL" id="MFD2864339.1"/>
    </source>
</evidence>
<dbReference type="InterPro" id="IPR009614">
    <property type="entry name" value="YoeB_toxin"/>
</dbReference>
<evidence type="ECO:0000256" key="6">
    <source>
        <dbReference type="ARBA" id="ARBA00030388"/>
    </source>
</evidence>
<keyword evidence="5" id="KW-0378">Hydrolase</keyword>
<protein>
    <recommendedName>
        <fullName evidence="6">Putative mRNA interferase YoeB</fullName>
    </recommendedName>
</protein>
<dbReference type="SUPFAM" id="SSF143011">
    <property type="entry name" value="RelE-like"/>
    <property type="match status" value="1"/>
</dbReference>
<reference evidence="8" key="1">
    <citation type="journal article" date="2019" name="Int. J. Syst. Evol. Microbiol.">
        <title>The Global Catalogue of Microorganisms (GCM) 10K type strain sequencing project: providing services to taxonomists for standard genome sequencing and annotation.</title>
        <authorList>
            <consortium name="The Broad Institute Genomics Platform"/>
            <consortium name="The Broad Institute Genome Sequencing Center for Infectious Disease"/>
            <person name="Wu L."/>
            <person name="Ma J."/>
        </authorList>
    </citation>
    <scope>NUCLEOTIDE SEQUENCE [LARGE SCALE GENOMIC DNA]</scope>
    <source>
        <strain evidence="8">KCTC 52232</strain>
    </source>
</reference>
<dbReference type="PANTHER" id="PTHR38039:SF1">
    <property type="entry name" value="TOXIN YOEB"/>
    <property type="match status" value="1"/>
</dbReference>
<proteinExistence type="inferred from homology"/>
<evidence type="ECO:0000256" key="5">
    <source>
        <dbReference type="ARBA" id="ARBA00022801"/>
    </source>
</evidence>
<dbReference type="EMBL" id="JBHUON010000005">
    <property type="protein sequence ID" value="MFD2864339.1"/>
    <property type="molecule type" value="Genomic_DNA"/>
</dbReference>
<keyword evidence="3" id="KW-0540">Nuclease</keyword>
<name>A0ABW5XKV3_9SPHI</name>
<dbReference type="Pfam" id="PF06769">
    <property type="entry name" value="YoeB_toxin"/>
    <property type="match status" value="1"/>
</dbReference>
<dbReference type="NCBIfam" id="TIGR02116">
    <property type="entry name" value="toxin_Txe_YoeB"/>
    <property type="match status" value="1"/>
</dbReference>
<dbReference type="RefSeq" id="WP_377124766.1">
    <property type="nucleotide sequence ID" value="NZ_JBHUHN010000001.1"/>
</dbReference>
<dbReference type="Gene3D" id="3.30.2310.20">
    <property type="entry name" value="RelE-like"/>
    <property type="match status" value="1"/>
</dbReference>
<comment type="similarity">
    <text evidence="1">Belongs to the YoeB family.</text>
</comment>
<dbReference type="PANTHER" id="PTHR38039">
    <property type="entry name" value="TOXIN YOEB"/>
    <property type="match status" value="1"/>
</dbReference>
<evidence type="ECO:0000256" key="3">
    <source>
        <dbReference type="ARBA" id="ARBA00022722"/>
    </source>
</evidence>
<sequence>MGQFKLEIKEIAQKHLKLHYKSGDKGSNKKIENILQELSQTPYTGIGNPEPLKYDLSGLWSRRINQKDRVIYEVDEDVVTVFVVSAMGHYGD</sequence>
<dbReference type="Proteomes" id="UP001597601">
    <property type="component" value="Unassembled WGS sequence"/>
</dbReference>
<accession>A0ABW5XKV3</accession>
<gene>
    <name evidence="7" type="ORF">ACFSYC_06520</name>
</gene>
<keyword evidence="2" id="KW-1277">Toxin-antitoxin system</keyword>
<organism evidence="7 8">
    <name type="scientific">Mucilaginibacter antarcticus</name>
    <dbReference type="NCBI Taxonomy" id="1855725"/>
    <lineage>
        <taxon>Bacteria</taxon>
        <taxon>Pseudomonadati</taxon>
        <taxon>Bacteroidota</taxon>
        <taxon>Sphingobacteriia</taxon>
        <taxon>Sphingobacteriales</taxon>
        <taxon>Sphingobacteriaceae</taxon>
        <taxon>Mucilaginibacter</taxon>
    </lineage>
</organism>
<dbReference type="InterPro" id="IPR035093">
    <property type="entry name" value="RelE/ParE_toxin_dom_sf"/>
</dbReference>
<evidence type="ECO:0000256" key="4">
    <source>
        <dbReference type="ARBA" id="ARBA00022759"/>
    </source>
</evidence>
<evidence type="ECO:0000256" key="1">
    <source>
        <dbReference type="ARBA" id="ARBA00008172"/>
    </source>
</evidence>
<comment type="caution">
    <text evidence="7">The sequence shown here is derived from an EMBL/GenBank/DDBJ whole genome shotgun (WGS) entry which is preliminary data.</text>
</comment>
<keyword evidence="8" id="KW-1185">Reference proteome</keyword>